<dbReference type="Pfam" id="PF14028">
    <property type="entry name" value="Lant_dehydr_C"/>
    <property type="match status" value="1"/>
</dbReference>
<organism evidence="3 4">
    <name type="scientific">Streptomyces xinghaiensis</name>
    <dbReference type="NCBI Taxonomy" id="1038928"/>
    <lineage>
        <taxon>Bacteria</taxon>
        <taxon>Bacillati</taxon>
        <taxon>Actinomycetota</taxon>
        <taxon>Actinomycetes</taxon>
        <taxon>Kitasatosporales</taxon>
        <taxon>Streptomycetaceae</taxon>
        <taxon>Streptomyces</taxon>
    </lineage>
</organism>
<feature type="domain" description="Lantibiotic dehydratase N-terminal" evidence="1">
    <location>
        <begin position="48"/>
        <end position="679"/>
    </location>
</feature>
<dbReference type="InterPro" id="IPR023809">
    <property type="entry name" value="Thiopep_bacteriocin_synth_dom"/>
</dbReference>
<feature type="domain" description="Thiopeptide-type bacteriocin biosynthesis" evidence="2">
    <location>
        <begin position="744"/>
        <end position="995"/>
    </location>
</feature>
<dbReference type="Proteomes" id="UP000028058">
    <property type="component" value="Unassembled WGS sequence"/>
</dbReference>
<keyword evidence="4" id="KW-1185">Reference proteome</keyword>
<dbReference type="OrthoDB" id="1273722at2"/>
<proteinExistence type="predicted"/>
<dbReference type="RefSeq" id="WP_078648901.1">
    <property type="nucleotide sequence ID" value="NZ_CP134822.1"/>
</dbReference>
<protein>
    <submittedName>
        <fullName evidence="3">Bacteriocin biosynthesis protein</fullName>
    </submittedName>
</protein>
<dbReference type="Pfam" id="PF04738">
    <property type="entry name" value="Lant_dehydr_N"/>
    <property type="match status" value="1"/>
</dbReference>
<evidence type="ECO:0000313" key="3">
    <source>
        <dbReference type="EMBL" id="RKM98042.1"/>
    </source>
</evidence>
<comment type="caution">
    <text evidence="3">The sequence shown here is derived from an EMBL/GenBank/DDBJ whole genome shotgun (WGS) entry which is preliminary data.</text>
</comment>
<reference evidence="3 4" key="1">
    <citation type="journal article" date="2014" name="Genome Announc.">
        <title>Draft Genome Sequence of Streptomyces fradiae ATCC 19609, a Strain Highly Sensitive to Antibiotics.</title>
        <authorList>
            <person name="Bekker O.B."/>
            <person name="Klimina K.M."/>
            <person name="Vatlin A.A."/>
            <person name="Zakharevich N.V."/>
            <person name="Kasianov A.S."/>
            <person name="Danilenko V.N."/>
        </authorList>
    </citation>
    <scope>NUCLEOTIDE SEQUENCE [LARGE SCALE GENOMIC DNA]</scope>
    <source>
        <strain evidence="3 4">ATCC 19609</strain>
    </source>
</reference>
<evidence type="ECO:0000259" key="2">
    <source>
        <dbReference type="Pfam" id="PF14028"/>
    </source>
</evidence>
<sequence length="1009" mass="109990">MYHAVDAGLIRVSVFPPTAAQPPCPDLRGDTAADVYRWQEWIAQVWADDSVAAAIEVATPRFADSIRQVLSGRRRRPRLVRRTTISLLRYLLRMRHRATPFGLFAGPAPLHIGRTARLRWGTAHRAFVRADAVWLNDIITALERDPNVLQHLHVIANPTCTVRGARVTVQHQPGAAGPTDTRLRRTPVVEAVLALARTSITLADLAAKLSSEYPGTPPTVIADTLRDLVAHRLLLSGLHAPMTCDDALGHLIDQLETTEAAPDTAGKLRQIHTLLTRHDSGPPGRQGVLRAQATARMNDLTGTTDRSLVVNLRPDCDTVLPEIVTREAGNALDVMSRITPYPNGSPAWNDYRARFLERYSMGATVPLRDLTDPDTGLGFPVGYRGTVLKRPILATSRRDEHLLALAQHAALNDQREIVLGEQDIQALSLGEPDQVPAHAELCFTVLSPTLTDLERGRFTLTTAGLSLAAGTTTGRFLTLLERPDQERMTAAYASLPTLTTGAARAQVSGPPLRLPTYNVARAPAVVPDVLSVGEHNPHAALDVNDLGVIADAQRLYLVSLSTGRPVEPSVMNAVELSHATHPLVRFVCELHRAHAAVLLPFAWGAAARLPFLPEVRVGRTILSAACWRLSTRDLRDGGNWVFRFTDWRIRYGVPRTVYIGSDDQRLRLDLDVPAHVQLLRAELDRNDTVALHEAPSESAFGWLGRAHEITIPFVADQQPTPAPVCRTATVVGRDSGRLPSACPWVYLKLYGNADRAPEVLTTHLPRLLSDWGTAEQDWWFTGYADPDSHLRLRIRLPDPRAFGDAAQRVAAWAAELRAEGLVQRVQWDTDEPEAGRYGTGLALQAAERVFATDSAAALAQLALPVPDDLRPAVTAAGFVDIADAFLGSSAQGRAWLTTNLLRNEGRAAARDVLATAVHLTTPGHGYAALRALPDGDHVARTWTVRRGALAAYRQALSAHGPEPIAVLPSLLHMHHNRTAGINPDGEATCRRLARAAALSWTARTEGAPR</sequence>
<dbReference type="NCBIfam" id="TIGR03891">
    <property type="entry name" value="thiopep_ocin"/>
    <property type="match status" value="1"/>
</dbReference>
<name>A0A3R7FIW9_9ACTN</name>
<dbReference type="EMBL" id="JNAD02000002">
    <property type="protein sequence ID" value="RKM98042.1"/>
    <property type="molecule type" value="Genomic_DNA"/>
</dbReference>
<evidence type="ECO:0000313" key="4">
    <source>
        <dbReference type="Proteomes" id="UP000028058"/>
    </source>
</evidence>
<dbReference type="AlphaFoldDB" id="A0A3R7FIW9"/>
<gene>
    <name evidence="3" type="ORF">SFRA_005800</name>
</gene>
<accession>A0A3R7FIW9</accession>
<evidence type="ECO:0000259" key="1">
    <source>
        <dbReference type="Pfam" id="PF04738"/>
    </source>
</evidence>
<dbReference type="InterPro" id="IPR006827">
    <property type="entry name" value="Lant_deHydtase_N"/>
</dbReference>